<keyword evidence="3" id="KW-0560">Oxidoreductase</keyword>
<dbReference type="PANTHER" id="PTHR30137">
    <property type="entry name" value="LUCIFERASE-LIKE MONOOXYGENASE"/>
    <property type="match status" value="1"/>
</dbReference>
<name>A0ABN6XEY2_9CELL</name>
<evidence type="ECO:0000313" key="4">
    <source>
        <dbReference type="Proteomes" id="UP001321475"/>
    </source>
</evidence>
<evidence type="ECO:0000256" key="1">
    <source>
        <dbReference type="ARBA" id="ARBA00007789"/>
    </source>
</evidence>
<dbReference type="SUPFAM" id="SSF51679">
    <property type="entry name" value="Bacterial luciferase-like"/>
    <property type="match status" value="1"/>
</dbReference>
<accession>A0ABN6XEY2</accession>
<dbReference type="PANTHER" id="PTHR30137:SF6">
    <property type="entry name" value="LUCIFERASE-LIKE MONOOXYGENASE"/>
    <property type="match status" value="1"/>
</dbReference>
<dbReference type="InterPro" id="IPR036661">
    <property type="entry name" value="Luciferase-like_sf"/>
</dbReference>
<dbReference type="InterPro" id="IPR019949">
    <property type="entry name" value="CmoO-like"/>
</dbReference>
<reference evidence="4" key="1">
    <citation type="journal article" date="2019" name="Int. J. Syst. Evol. Microbiol.">
        <title>The Global Catalogue of Microorganisms (GCM) 10K type strain sequencing project: providing services to taxonomists for standard genome sequencing and annotation.</title>
        <authorList>
            <consortium name="The Broad Institute Genomics Platform"/>
            <consortium name="The Broad Institute Genome Sequencing Center for Infectious Disease"/>
            <person name="Wu L."/>
            <person name="Ma J."/>
        </authorList>
    </citation>
    <scope>NUCLEOTIDE SEQUENCE [LARGE SCALE GENOMIC DNA]</scope>
    <source>
        <strain evidence="4">NBRC 108565</strain>
    </source>
</reference>
<dbReference type="Proteomes" id="UP001321475">
    <property type="component" value="Chromosome"/>
</dbReference>
<dbReference type="GO" id="GO:0004497">
    <property type="term" value="F:monooxygenase activity"/>
    <property type="evidence" value="ECO:0007669"/>
    <property type="project" value="UniProtKB-KW"/>
</dbReference>
<organism evidence="3 4">
    <name type="scientific">Paraoerskovia sediminicola</name>
    <dbReference type="NCBI Taxonomy" id="1138587"/>
    <lineage>
        <taxon>Bacteria</taxon>
        <taxon>Bacillati</taxon>
        <taxon>Actinomycetota</taxon>
        <taxon>Actinomycetes</taxon>
        <taxon>Micrococcales</taxon>
        <taxon>Cellulomonadaceae</taxon>
        <taxon>Paraoerskovia</taxon>
    </lineage>
</organism>
<sequence length="334" mass="35122">MTLSTSTRAPLSVLDLAPVGAGQTSSEALAASTRLAQAADVAGYRRFWVAEHHNMAAVASTTPPVLIAHLAASTERISVGSGGVMLPNHAPLVVAEQFAMLEALHPGRIDLGIGRAPGTDPRTAAALRRSTDTLGVQEFPQHLVELADQLSTHPTGAFRGTPAATSSPRMWLLGSSPYSAQVAAALSLPYVYAHHFNTGITLDAVQAYRSAFQPSEALPEPYVMVSASVLAAETREAADYLAGPSRVMALTLRTGGRLGPIVTPEDAAERGFTAEERMLLEHLPGTQAAGTAEDVVAYLADLQSQTRADEIMVTGTAHSVETRIDTLERVAAAW</sequence>
<dbReference type="EMBL" id="AP027729">
    <property type="protein sequence ID" value="BDZ42166.1"/>
    <property type="molecule type" value="Genomic_DNA"/>
</dbReference>
<dbReference type="RefSeq" id="WP_286219184.1">
    <property type="nucleotide sequence ID" value="NZ_AP027729.1"/>
</dbReference>
<dbReference type="Pfam" id="PF00296">
    <property type="entry name" value="Bac_luciferase"/>
    <property type="match status" value="1"/>
</dbReference>
<gene>
    <name evidence="3" type="ORF">GCM10025865_14650</name>
</gene>
<dbReference type="InterPro" id="IPR011251">
    <property type="entry name" value="Luciferase-like_dom"/>
</dbReference>
<keyword evidence="4" id="KW-1185">Reference proteome</keyword>
<proteinExistence type="predicted"/>
<evidence type="ECO:0000313" key="3">
    <source>
        <dbReference type="EMBL" id="BDZ42166.1"/>
    </source>
</evidence>
<keyword evidence="3" id="KW-0503">Monooxygenase</keyword>
<protein>
    <submittedName>
        <fullName evidence="3">FMN-linked alkanal monooxygenase</fullName>
    </submittedName>
</protein>
<comment type="similarity">
    <text evidence="1">To bacterial alkanal monooxygenase alpha and beta chains.</text>
</comment>
<dbReference type="CDD" id="cd00347">
    <property type="entry name" value="Flavin_utilizing_monoxygenases"/>
    <property type="match status" value="1"/>
</dbReference>
<feature type="domain" description="Luciferase-like" evidence="2">
    <location>
        <begin position="13"/>
        <end position="304"/>
    </location>
</feature>
<dbReference type="InterPro" id="IPR050766">
    <property type="entry name" value="Bact_Lucif_Oxidored"/>
</dbReference>
<dbReference type="Gene3D" id="3.20.20.30">
    <property type="entry name" value="Luciferase-like domain"/>
    <property type="match status" value="1"/>
</dbReference>
<evidence type="ECO:0000259" key="2">
    <source>
        <dbReference type="Pfam" id="PF00296"/>
    </source>
</evidence>
<dbReference type="NCBIfam" id="TIGR03558">
    <property type="entry name" value="oxido_grp_1"/>
    <property type="match status" value="1"/>
</dbReference>